<dbReference type="RefSeq" id="WP_132939068.1">
    <property type="nucleotide sequence ID" value="NZ_CP119676.1"/>
</dbReference>
<evidence type="ECO:0000313" key="2">
    <source>
        <dbReference type="EMBL" id="TCS62623.1"/>
    </source>
</evidence>
<proteinExistence type="predicted"/>
<reference evidence="2 3" key="1">
    <citation type="submission" date="2019-03" db="EMBL/GenBank/DDBJ databases">
        <title>Genomic Encyclopedia of Type Strains, Phase IV (KMG-IV): sequencing the most valuable type-strain genomes for metagenomic binning, comparative biology and taxonomic classification.</title>
        <authorList>
            <person name="Goeker M."/>
        </authorList>
    </citation>
    <scope>NUCLEOTIDE SEQUENCE [LARGE SCALE GENOMIC DNA]</scope>
    <source>
        <strain evidence="2 3">DSM 101688</strain>
    </source>
</reference>
<dbReference type="Gene3D" id="3.30.70.790">
    <property type="entry name" value="UreE, C-terminal domain"/>
    <property type="match status" value="1"/>
</dbReference>
<evidence type="ECO:0000313" key="3">
    <source>
        <dbReference type="Proteomes" id="UP000295304"/>
    </source>
</evidence>
<dbReference type="AlphaFoldDB" id="A0A4R3JC21"/>
<accession>A0A4R3JC21</accession>
<organism evidence="2 3">
    <name type="scientific">Varunaivibrio sulfuroxidans</name>
    <dbReference type="NCBI Taxonomy" id="1773489"/>
    <lineage>
        <taxon>Bacteria</taxon>
        <taxon>Pseudomonadati</taxon>
        <taxon>Pseudomonadota</taxon>
        <taxon>Alphaproteobacteria</taxon>
        <taxon>Rhodospirillales</taxon>
        <taxon>Magnetovibrionaceae</taxon>
        <taxon>Varunaivibrio</taxon>
    </lineage>
</organism>
<keyword evidence="3" id="KW-1185">Reference proteome</keyword>
<protein>
    <submittedName>
        <fullName evidence="2">Putative signal transducing protein</fullName>
    </submittedName>
</protein>
<dbReference type="OrthoDB" id="5297170at2"/>
<comment type="caution">
    <text evidence="2">The sequence shown here is derived from an EMBL/GenBank/DDBJ whole genome shotgun (WGS) entry which is preliminary data.</text>
</comment>
<dbReference type="InterPro" id="IPR011322">
    <property type="entry name" value="N-reg_PII-like_a/b"/>
</dbReference>
<dbReference type="Pfam" id="PF09413">
    <property type="entry name" value="DUF2007"/>
    <property type="match status" value="1"/>
</dbReference>
<dbReference type="SUPFAM" id="SSF54913">
    <property type="entry name" value="GlnB-like"/>
    <property type="match status" value="1"/>
</dbReference>
<dbReference type="InterPro" id="IPR018551">
    <property type="entry name" value="DUF2007"/>
</dbReference>
<evidence type="ECO:0000259" key="1">
    <source>
        <dbReference type="Pfam" id="PF09413"/>
    </source>
</evidence>
<feature type="domain" description="DUF2007" evidence="1">
    <location>
        <begin position="1"/>
        <end position="65"/>
    </location>
</feature>
<sequence length="73" mass="8078">MIELVRTNDPVFLSWLNAHLEGRGVRFVVLDQHAALMDGSIGAVPRRVMVDEDQLPLARLILAEGEALARAED</sequence>
<dbReference type="EMBL" id="SLZW01000005">
    <property type="protein sequence ID" value="TCS62623.1"/>
    <property type="molecule type" value="Genomic_DNA"/>
</dbReference>
<dbReference type="Proteomes" id="UP000295304">
    <property type="component" value="Unassembled WGS sequence"/>
</dbReference>
<gene>
    <name evidence="2" type="ORF">EDD55_105170</name>
</gene>
<name>A0A4R3JC21_9PROT</name>